<evidence type="ECO:0000313" key="2">
    <source>
        <dbReference type="Proteomes" id="UP000629098"/>
    </source>
</evidence>
<proteinExistence type="predicted"/>
<accession>A0A8J6XKT2</accession>
<organism evidence="1 2">
    <name type="scientific">Iningainema tapete BLCC-T55</name>
    <dbReference type="NCBI Taxonomy" id="2748662"/>
    <lineage>
        <taxon>Bacteria</taxon>
        <taxon>Bacillati</taxon>
        <taxon>Cyanobacteriota</taxon>
        <taxon>Cyanophyceae</taxon>
        <taxon>Nostocales</taxon>
        <taxon>Scytonemataceae</taxon>
        <taxon>Iningainema tapete</taxon>
    </lineage>
</organism>
<name>A0A8J6XKT2_9CYAN</name>
<evidence type="ECO:0000313" key="1">
    <source>
        <dbReference type="EMBL" id="MBD2772252.1"/>
    </source>
</evidence>
<keyword evidence="2" id="KW-1185">Reference proteome</keyword>
<gene>
    <name evidence="1" type="ORF">ICL16_09215</name>
</gene>
<dbReference type="AlphaFoldDB" id="A0A8J6XKT2"/>
<dbReference type="RefSeq" id="WP_190826579.1">
    <property type="nucleotide sequence ID" value="NZ_CAWPPI010000036.1"/>
</dbReference>
<dbReference type="Proteomes" id="UP000629098">
    <property type="component" value="Unassembled WGS sequence"/>
</dbReference>
<reference evidence="1" key="1">
    <citation type="submission" date="2020-09" db="EMBL/GenBank/DDBJ databases">
        <title>Iningainema tapete sp. nov. (Scytonemataceae, Cyanobacteria) from greenhouses in central Florida (USA) produces two types of nodularin with biosynthetic potential for microcystin-LR and anabaenopeptins.</title>
        <authorList>
            <person name="Berthold D.E."/>
            <person name="Lefler F.W."/>
            <person name="Huang I.-S."/>
            <person name="Abdulla H."/>
            <person name="Zimba P.V."/>
            <person name="Laughinghouse H.D. IV."/>
        </authorList>
    </citation>
    <scope>NUCLEOTIDE SEQUENCE</scope>
    <source>
        <strain evidence="1">BLCCT55</strain>
    </source>
</reference>
<comment type="caution">
    <text evidence="1">The sequence shown here is derived from an EMBL/GenBank/DDBJ whole genome shotgun (WGS) entry which is preliminary data.</text>
</comment>
<sequence>MTPEVQQAITEIQQAFPGHTVEVEAEGQGGAHVIVHDLLIGEQYVPFTTWVGFTISYQYPYADVYPHYLNAELRRVNGLVQGAGLSLATWRNRQVIQVSRRSNRWNAAIDTAATKLTKVLTWLGSL</sequence>
<protein>
    <submittedName>
        <fullName evidence="1">Uncharacterized protein</fullName>
    </submittedName>
</protein>
<dbReference type="EMBL" id="JACXAE010000036">
    <property type="protein sequence ID" value="MBD2772252.1"/>
    <property type="molecule type" value="Genomic_DNA"/>
</dbReference>